<feature type="transmembrane region" description="Helical" evidence="2">
    <location>
        <begin position="533"/>
        <end position="558"/>
    </location>
</feature>
<accession>A0A423VGN4</accession>
<feature type="transmembrane region" description="Helical" evidence="2">
    <location>
        <begin position="502"/>
        <end position="521"/>
    </location>
</feature>
<dbReference type="InterPro" id="IPR009291">
    <property type="entry name" value="Vps62"/>
</dbReference>
<evidence type="ECO:0008006" key="5">
    <source>
        <dbReference type="Google" id="ProtNLM"/>
    </source>
</evidence>
<sequence>MEQSPLHHTIFQRPNNWLSMTRRGLFTFSLRGLMILPLSPQSSIGSTIPAEQNAAAVTSSLSEINRTVPDYVTRYAPLVWLHSEDPFRPSDILQHVRHTTPMVQMEPIARLPELDLDNLALLNERFEDDGQVALTAKDDITKLPAWLFGETPDESGKIPTAVPCVVILVESEKDSSHTDAFYFYFYSYNRGANVTQTLPPIKGLLEDSDMDHKMHFEDHVGDWEHNMIRFHKGKPTGIYYSQHEGGSAYNWDDTALSIENARPVVYSAYGSHANYVSSGDQVHDEVLLDYCDAGQLWDPVSSAYFYRLNPVTLELTRIFSPGNPEASNLTSFLYFAGRWGDVQYPDSHPLQKTVPYFGLKRYVSGPTGPTTKQLVRKGLFPDHRGKKSWLQYYEDIMWAQLGYIKANYPNAEVIFKNGNYGFMLVLSNIRKLELDTLWLEGLRLSKAERRRPDSSLCYRVRADFEKGYFCYIMESTYLLTYTLHIAMSIYGVWASHRRTERIYVMLSKIVPPILAGVTIGLEYTRAVQRSWTVYMVVANLQTVAACTFSIILIAMILWKYVDSKSLWKNIKTGPMVDGSSVSWKVWILKSLRSRNSSSTSARTPRARDHMPKVLLDNSWLVWRLSIAIVLISAFILATVLTQLPTPGQMALEVKTDAPDLSASHARGNIVGYIYGVTPGLAIPIVFGLTRPFRQTLYKTFVPKRWQKRNQAHWEQTKQAGGWEARPTAHSLTPESLQLEAPRSWAPGTLGGRPGTAKQDRTKRMNTGLVTDSDDSSYELNVGTSGRHETPGPAGVKNAAVRPGFSGSTASLDPLLEDGHPGDEAE</sequence>
<proteinExistence type="predicted"/>
<feature type="compositionally biased region" description="Basic and acidic residues" evidence="1">
    <location>
        <begin position="816"/>
        <end position="825"/>
    </location>
</feature>
<evidence type="ECO:0000256" key="1">
    <source>
        <dbReference type="SAM" id="MobiDB-lite"/>
    </source>
</evidence>
<organism evidence="3 4">
    <name type="scientific">Cytospora schulzeri</name>
    <dbReference type="NCBI Taxonomy" id="448051"/>
    <lineage>
        <taxon>Eukaryota</taxon>
        <taxon>Fungi</taxon>
        <taxon>Dikarya</taxon>
        <taxon>Ascomycota</taxon>
        <taxon>Pezizomycotina</taxon>
        <taxon>Sordariomycetes</taxon>
        <taxon>Sordariomycetidae</taxon>
        <taxon>Diaporthales</taxon>
        <taxon>Cytosporaceae</taxon>
        <taxon>Cytospora</taxon>
    </lineage>
</organism>
<dbReference type="OrthoDB" id="188042at2759"/>
<dbReference type="STRING" id="356882.A0A423VGN4"/>
<dbReference type="AlphaFoldDB" id="A0A423VGN4"/>
<comment type="caution">
    <text evidence="3">The sequence shown here is derived from an EMBL/GenBank/DDBJ whole genome shotgun (WGS) entry which is preliminary data.</text>
</comment>
<keyword evidence="2" id="KW-1133">Transmembrane helix</keyword>
<gene>
    <name evidence="3" type="ORF">VMCG_09786</name>
</gene>
<dbReference type="PANTHER" id="PTHR48174:SF5">
    <property type="entry name" value="VACUOLAR PROTEIN SORTING-ASSOCIATED PROTEIN 62"/>
    <property type="match status" value="1"/>
</dbReference>
<feature type="transmembrane region" description="Helical" evidence="2">
    <location>
        <begin position="476"/>
        <end position="495"/>
    </location>
</feature>
<keyword evidence="4" id="KW-1185">Reference proteome</keyword>
<evidence type="ECO:0000256" key="2">
    <source>
        <dbReference type="SAM" id="Phobius"/>
    </source>
</evidence>
<evidence type="ECO:0000313" key="3">
    <source>
        <dbReference type="EMBL" id="ROV90103.1"/>
    </source>
</evidence>
<feature type="transmembrane region" description="Helical" evidence="2">
    <location>
        <begin position="669"/>
        <end position="688"/>
    </location>
</feature>
<name>A0A423VGN4_9PEZI</name>
<keyword evidence="2" id="KW-0812">Transmembrane</keyword>
<reference evidence="3 4" key="1">
    <citation type="submission" date="2015-09" db="EMBL/GenBank/DDBJ databases">
        <title>Host preference determinants of Valsa canker pathogens revealed by comparative genomics.</title>
        <authorList>
            <person name="Yin Z."/>
            <person name="Huang L."/>
        </authorList>
    </citation>
    <scope>NUCLEOTIDE SEQUENCE [LARGE SCALE GENOMIC DNA]</scope>
    <source>
        <strain evidence="3 4">03-1</strain>
    </source>
</reference>
<feature type="transmembrane region" description="Helical" evidence="2">
    <location>
        <begin position="620"/>
        <end position="640"/>
    </location>
</feature>
<protein>
    <recommendedName>
        <fullName evidence="5">DUF946 domain-containing protein</fullName>
    </recommendedName>
</protein>
<dbReference type="EMBL" id="LKEA01000065">
    <property type="protein sequence ID" value="ROV90103.1"/>
    <property type="molecule type" value="Genomic_DNA"/>
</dbReference>
<feature type="region of interest" description="Disordered" evidence="1">
    <location>
        <begin position="733"/>
        <end position="825"/>
    </location>
</feature>
<keyword evidence="2" id="KW-0472">Membrane</keyword>
<dbReference type="PANTHER" id="PTHR48174">
    <property type="entry name" value="DUF946 FAMILY PROTEIN"/>
    <property type="match status" value="1"/>
</dbReference>
<dbReference type="Pfam" id="PF06101">
    <property type="entry name" value="Vps62"/>
    <property type="match status" value="1"/>
</dbReference>
<evidence type="ECO:0000313" key="4">
    <source>
        <dbReference type="Proteomes" id="UP000283895"/>
    </source>
</evidence>
<dbReference type="Proteomes" id="UP000283895">
    <property type="component" value="Unassembled WGS sequence"/>
</dbReference>